<dbReference type="PANTHER" id="PTHR43009:SF6">
    <property type="entry name" value="HOMOGENTISATE PHYTYLTRANSFERASE 1, CHLOROPLASTIC"/>
    <property type="match status" value="1"/>
</dbReference>
<evidence type="ECO:0000256" key="2">
    <source>
        <dbReference type="ARBA" id="ARBA00022679"/>
    </source>
</evidence>
<dbReference type="GO" id="GO:0016740">
    <property type="term" value="F:transferase activity"/>
    <property type="evidence" value="ECO:0007669"/>
    <property type="project" value="UniProtKB-KW"/>
</dbReference>
<comment type="similarity">
    <text evidence="1">Belongs to the UbiA prenyltransferase family.</text>
</comment>
<keyword evidence="2" id="KW-0808">Transferase</keyword>
<sequence length="96" mass="11004">MLLKGDEILLKTIERNIPAKTTFQARGINTGHICEICHMEEEDIDHLFGLGHAFLASVLWYHAKSVDLESNASTNSFYAFIWKLLSAEYFLLPFTR</sequence>
<evidence type="ECO:0000313" key="3">
    <source>
        <dbReference type="EMBL" id="KAK7315367.1"/>
    </source>
</evidence>
<name>A0AAN9KFS8_CANGL</name>
<keyword evidence="4" id="KW-1185">Reference proteome</keyword>
<reference evidence="3 4" key="1">
    <citation type="submission" date="2024-01" db="EMBL/GenBank/DDBJ databases">
        <title>The genomes of 5 underutilized Papilionoideae crops provide insights into root nodulation and disease resistanc.</title>
        <authorList>
            <person name="Jiang F."/>
        </authorList>
    </citation>
    <scope>NUCLEOTIDE SEQUENCE [LARGE SCALE GENOMIC DNA]</scope>
    <source>
        <strain evidence="3">LVBAO_FW01</strain>
        <tissue evidence="3">Leaves</tissue>
    </source>
</reference>
<dbReference type="EMBL" id="JAYMYQ010000008">
    <property type="protein sequence ID" value="KAK7315367.1"/>
    <property type="molecule type" value="Genomic_DNA"/>
</dbReference>
<evidence type="ECO:0000313" key="4">
    <source>
        <dbReference type="Proteomes" id="UP001367508"/>
    </source>
</evidence>
<organism evidence="3 4">
    <name type="scientific">Canavalia gladiata</name>
    <name type="common">Sword bean</name>
    <name type="synonym">Dolichos gladiatus</name>
    <dbReference type="NCBI Taxonomy" id="3824"/>
    <lineage>
        <taxon>Eukaryota</taxon>
        <taxon>Viridiplantae</taxon>
        <taxon>Streptophyta</taxon>
        <taxon>Embryophyta</taxon>
        <taxon>Tracheophyta</taxon>
        <taxon>Spermatophyta</taxon>
        <taxon>Magnoliopsida</taxon>
        <taxon>eudicotyledons</taxon>
        <taxon>Gunneridae</taxon>
        <taxon>Pentapetalae</taxon>
        <taxon>rosids</taxon>
        <taxon>fabids</taxon>
        <taxon>Fabales</taxon>
        <taxon>Fabaceae</taxon>
        <taxon>Papilionoideae</taxon>
        <taxon>50 kb inversion clade</taxon>
        <taxon>NPAAA clade</taxon>
        <taxon>indigoferoid/millettioid clade</taxon>
        <taxon>Phaseoleae</taxon>
        <taxon>Canavalia</taxon>
    </lineage>
</organism>
<gene>
    <name evidence="3" type="ORF">VNO77_33911</name>
</gene>
<evidence type="ECO:0000256" key="1">
    <source>
        <dbReference type="ARBA" id="ARBA00005985"/>
    </source>
</evidence>
<accession>A0AAN9KFS8</accession>
<protein>
    <submittedName>
        <fullName evidence="3">Uncharacterized protein</fullName>
    </submittedName>
</protein>
<dbReference type="AlphaFoldDB" id="A0AAN9KFS8"/>
<comment type="caution">
    <text evidence="3">The sequence shown here is derived from an EMBL/GenBank/DDBJ whole genome shotgun (WGS) entry which is preliminary data.</text>
</comment>
<proteinExistence type="inferred from homology"/>
<dbReference type="PANTHER" id="PTHR43009">
    <property type="entry name" value="HOMOGENTISATE SOLANESYLTRANSFERASE, CHLOROPLASTIC"/>
    <property type="match status" value="1"/>
</dbReference>
<dbReference type="Proteomes" id="UP001367508">
    <property type="component" value="Unassembled WGS sequence"/>
</dbReference>